<name>A0ABD2QNQ8_9PLAT</name>
<dbReference type="Gene3D" id="3.90.79.10">
    <property type="entry name" value="Nucleoside Triphosphate Pyrophosphohydrolase"/>
    <property type="match status" value="1"/>
</dbReference>
<dbReference type="EMBL" id="JBJKFK010000008">
    <property type="protein sequence ID" value="KAL3321158.1"/>
    <property type="molecule type" value="Genomic_DNA"/>
</dbReference>
<evidence type="ECO:0000313" key="3">
    <source>
        <dbReference type="Proteomes" id="UP001626550"/>
    </source>
</evidence>
<evidence type="ECO:0000259" key="1">
    <source>
        <dbReference type="Pfam" id="PF00293"/>
    </source>
</evidence>
<organism evidence="2 3">
    <name type="scientific">Cichlidogyrus casuarinus</name>
    <dbReference type="NCBI Taxonomy" id="1844966"/>
    <lineage>
        <taxon>Eukaryota</taxon>
        <taxon>Metazoa</taxon>
        <taxon>Spiralia</taxon>
        <taxon>Lophotrochozoa</taxon>
        <taxon>Platyhelminthes</taxon>
        <taxon>Monogenea</taxon>
        <taxon>Monopisthocotylea</taxon>
        <taxon>Dactylogyridea</taxon>
        <taxon>Ancyrocephalidae</taxon>
        <taxon>Cichlidogyrus</taxon>
    </lineage>
</organism>
<evidence type="ECO:0000313" key="2">
    <source>
        <dbReference type="EMBL" id="KAL3321158.1"/>
    </source>
</evidence>
<comment type="caution">
    <text evidence="2">The sequence shown here is derived from an EMBL/GenBank/DDBJ whole genome shotgun (WGS) entry which is preliminary data.</text>
</comment>
<accession>A0ABD2QNQ8</accession>
<dbReference type="AlphaFoldDB" id="A0ABD2QNQ8"/>
<gene>
    <name evidence="2" type="ORF">Ciccas_000153</name>
</gene>
<dbReference type="PANTHER" id="PTHR22769:SF56">
    <property type="entry name" value="8-OXO-DGDP PHOSPHATASE NUDT18"/>
    <property type="match status" value="1"/>
</dbReference>
<proteinExistence type="predicted"/>
<dbReference type="SUPFAM" id="SSF55811">
    <property type="entry name" value="Nudix"/>
    <property type="match status" value="1"/>
</dbReference>
<dbReference type="Pfam" id="PF00293">
    <property type="entry name" value="NUDIX"/>
    <property type="match status" value="1"/>
</dbReference>
<dbReference type="PANTHER" id="PTHR22769">
    <property type="entry name" value="MUTT/NUDIX HYDROLASE"/>
    <property type="match status" value="1"/>
</dbReference>
<sequence>MSSGMNPRLGIDAWHHKHPSPSEITYAAVKREVLEEAGLSFHPLNVLHIDCASDIIYIYYYGHVSSGTLKSHADAESLAASWLPISILLDAERKRSFGKPPSPQSFTLRSPIMSIVMRAQAYRKRASVEYRILPRTDSSLDSLLSTCKVRLVIVRRDENFVIFHRDKLPTLPARLHSLYPVIRHFVDPMRRLLGHVRDFD</sequence>
<dbReference type="Proteomes" id="UP001626550">
    <property type="component" value="Unassembled WGS sequence"/>
</dbReference>
<protein>
    <recommendedName>
        <fullName evidence="1">Nudix hydrolase domain-containing protein</fullName>
    </recommendedName>
</protein>
<reference evidence="2 3" key="1">
    <citation type="submission" date="2024-11" db="EMBL/GenBank/DDBJ databases">
        <title>Adaptive evolution of stress response genes in parasites aligns with host niche diversity.</title>
        <authorList>
            <person name="Hahn C."/>
            <person name="Resl P."/>
        </authorList>
    </citation>
    <scope>NUCLEOTIDE SEQUENCE [LARGE SCALE GENOMIC DNA]</scope>
    <source>
        <strain evidence="2">EGGRZ-B1_66</strain>
        <tissue evidence="2">Body</tissue>
    </source>
</reference>
<feature type="domain" description="Nudix hydrolase" evidence="1">
    <location>
        <begin position="19"/>
        <end position="92"/>
    </location>
</feature>
<keyword evidence="3" id="KW-1185">Reference proteome</keyword>
<dbReference type="InterPro" id="IPR015797">
    <property type="entry name" value="NUDIX_hydrolase-like_dom_sf"/>
</dbReference>
<dbReference type="InterPro" id="IPR000086">
    <property type="entry name" value="NUDIX_hydrolase_dom"/>
</dbReference>